<accession>A0A0F6RKQ2</accession>
<dbReference type="CDD" id="cd00207">
    <property type="entry name" value="fer2"/>
    <property type="match status" value="1"/>
</dbReference>
<dbReference type="Pfam" id="PF00111">
    <property type="entry name" value="Fer2"/>
    <property type="match status" value="1"/>
</dbReference>
<dbReference type="AlphaFoldDB" id="A0A0F6RKQ2"/>
<dbReference type="PATRIC" id="fig|1641812.3.peg.1364"/>
<proteinExistence type="predicted"/>
<dbReference type="Proteomes" id="UP000034103">
    <property type="component" value="Chromosome"/>
</dbReference>
<gene>
    <name evidence="2" type="ORF">MYAER_1320</name>
</gene>
<protein>
    <submittedName>
        <fullName evidence="2">Ferredoxin</fullName>
    </submittedName>
</protein>
<dbReference type="RefSeq" id="WP_046661471.1">
    <property type="nucleotide sequence ID" value="NZ_CP011304.1"/>
</dbReference>
<dbReference type="Gene3D" id="3.10.20.30">
    <property type="match status" value="1"/>
</dbReference>
<dbReference type="EMBL" id="CP011304">
    <property type="protein sequence ID" value="AKE63678.1"/>
    <property type="molecule type" value="Genomic_DNA"/>
</dbReference>
<organism evidence="2 3">
    <name type="scientific">Microcystis aeruginosa NIES-2549</name>
    <dbReference type="NCBI Taxonomy" id="1641812"/>
    <lineage>
        <taxon>Bacteria</taxon>
        <taxon>Bacillati</taxon>
        <taxon>Cyanobacteriota</taxon>
        <taxon>Cyanophyceae</taxon>
        <taxon>Oscillatoriophycideae</taxon>
        <taxon>Chroococcales</taxon>
        <taxon>Microcystaceae</taxon>
        <taxon>Microcystis</taxon>
    </lineage>
</organism>
<dbReference type="PROSITE" id="PS51085">
    <property type="entry name" value="2FE2S_FER_2"/>
    <property type="match status" value="1"/>
</dbReference>
<name>A0A0F6RKQ2_MICAE</name>
<evidence type="ECO:0000259" key="1">
    <source>
        <dbReference type="PROSITE" id="PS51085"/>
    </source>
</evidence>
<dbReference type="InterPro" id="IPR001041">
    <property type="entry name" value="2Fe-2S_ferredoxin-type"/>
</dbReference>
<evidence type="ECO:0000313" key="3">
    <source>
        <dbReference type="Proteomes" id="UP000034103"/>
    </source>
</evidence>
<dbReference type="SUPFAM" id="SSF54292">
    <property type="entry name" value="2Fe-2S ferredoxin-like"/>
    <property type="match status" value="1"/>
</dbReference>
<feature type="domain" description="2Fe-2S ferredoxin-type" evidence="1">
    <location>
        <begin position="2"/>
        <end position="99"/>
    </location>
</feature>
<dbReference type="InterPro" id="IPR012675">
    <property type="entry name" value="Beta-grasp_dom_sf"/>
</dbReference>
<dbReference type="InterPro" id="IPR036010">
    <property type="entry name" value="2Fe-2S_ferredoxin-like_sf"/>
</dbReference>
<sequence length="118" mass="12983">MPRITVYGQTITCDRGANLRRILLKHDISLYNGGSKLINCRGIGSCGTCAVAIVGEVSAINWQEKARLSLPPHNPDNNRRLACQVKVFGDIEVTKYDGFWGQGDSVISDQLSVISEQY</sequence>
<dbReference type="GO" id="GO:0051536">
    <property type="term" value="F:iron-sulfur cluster binding"/>
    <property type="evidence" value="ECO:0007669"/>
    <property type="project" value="InterPro"/>
</dbReference>
<evidence type="ECO:0000313" key="2">
    <source>
        <dbReference type="EMBL" id="AKE63678.1"/>
    </source>
</evidence>
<dbReference type="HOGENOM" id="CLU_082632_10_2_3"/>
<reference evidence="2 3" key="1">
    <citation type="journal article" date="2015" name="Genome Announc.">
        <title>Complete Genome Sequence of Microcystis aeruginosa NIES-2549, a Bloom-Forming Cyanobacterium from Lake Kasumigaura, Japan.</title>
        <authorList>
            <person name="Yamaguchi H."/>
            <person name="Suzuki S."/>
            <person name="Tanabe Y."/>
            <person name="Osana Y."/>
            <person name="Shimura Y."/>
            <person name="Ishida K."/>
            <person name="Kawachi M."/>
        </authorList>
    </citation>
    <scope>NUCLEOTIDE SEQUENCE [LARGE SCALE GENOMIC DNA]</scope>
    <source>
        <strain evidence="2 3">NIES-2549</strain>
    </source>
</reference>